<name>A0A6P2CUV6_9BACT</name>
<evidence type="ECO:0000313" key="8">
    <source>
        <dbReference type="EMBL" id="VTR92938.1"/>
    </source>
</evidence>
<evidence type="ECO:0008006" key="10">
    <source>
        <dbReference type="Google" id="ProtNLM"/>
    </source>
</evidence>
<dbReference type="PANTHER" id="PTHR30349:SF64">
    <property type="entry name" value="PROPHAGE INTEGRASE INTD-RELATED"/>
    <property type="match status" value="1"/>
</dbReference>
<proteinExistence type="predicted"/>
<evidence type="ECO:0000256" key="1">
    <source>
        <dbReference type="ARBA" id="ARBA00022908"/>
    </source>
</evidence>
<protein>
    <recommendedName>
        <fullName evidence="10">Tyr recombinase domain-containing protein</fullName>
    </recommendedName>
</protein>
<evidence type="ECO:0000259" key="6">
    <source>
        <dbReference type="PROSITE" id="PS51898"/>
    </source>
</evidence>
<dbReference type="GO" id="GO:0006310">
    <property type="term" value="P:DNA recombination"/>
    <property type="evidence" value="ECO:0007669"/>
    <property type="project" value="UniProtKB-KW"/>
</dbReference>
<evidence type="ECO:0000313" key="9">
    <source>
        <dbReference type="Proteomes" id="UP000464178"/>
    </source>
</evidence>
<keyword evidence="9" id="KW-1185">Reference proteome</keyword>
<dbReference type="Gene3D" id="1.10.443.10">
    <property type="entry name" value="Intergrase catalytic core"/>
    <property type="match status" value="1"/>
</dbReference>
<dbReference type="InterPro" id="IPR044068">
    <property type="entry name" value="CB"/>
</dbReference>
<gene>
    <name evidence="8" type="ORF">SOIL9_47760</name>
</gene>
<dbReference type="InterPro" id="IPR050090">
    <property type="entry name" value="Tyrosine_recombinase_XerCD"/>
</dbReference>
<reference evidence="8 9" key="1">
    <citation type="submission" date="2019-05" db="EMBL/GenBank/DDBJ databases">
        <authorList>
            <consortium name="Science for Life Laboratories"/>
        </authorList>
    </citation>
    <scope>NUCLEOTIDE SEQUENCE [LARGE SCALE GENOMIC DNA]</scope>
    <source>
        <strain evidence="8">Soil9</strain>
    </source>
</reference>
<keyword evidence="1" id="KW-0229">DNA integration</keyword>
<dbReference type="KEGG" id="gms:SOIL9_47760"/>
<feature type="region of interest" description="Disordered" evidence="5">
    <location>
        <begin position="343"/>
        <end position="395"/>
    </location>
</feature>
<evidence type="ECO:0000259" key="7">
    <source>
        <dbReference type="PROSITE" id="PS51900"/>
    </source>
</evidence>
<sequence length="486" mass="52880">MVPLEEYLTAYTRSPIAAEVSDTYRANVLRAVRCVSKDCGFATPTDFDREAVENWMAARIEDGMSARSRNYYRESLVAFANWCVGTERLVGHDLNRVPKADQKSDPRRQRRSLTEDELKRLLAVATVCPLTDTQTIRRGNRKGQTAADLKPETVARLQALGRERALIYKALVLTGLRKNELATLTIGQLDFTAGSAFLQLDAADEKSREGNAIAIRDDLADDLRNWLADKLATVQAVAREVGEPTPTRLPGETLLFDVPPGLVRILDRDLVAAGIPKRDDRGRTVDVHAMRTTFGTVLSKTGTAPRTAQAAMRHSDIKLTMGVYTDTRLLDVRGAVEKLPTLPLTSGAITEPRTSDDSASAPNSAAPEVAPTPFRGRHSGATPGTEQPSSVTQNEVHGIDGSADAVNEKPSATPTVTEGHPVRLIGFEPSFAGIWAAFRSHRYRVGLASIAGFCIADRALVIMVARWARMAIPPTLCPPRNGEKPA</sequence>
<dbReference type="RefSeq" id="WP_162667734.1">
    <property type="nucleotide sequence ID" value="NZ_LR593886.1"/>
</dbReference>
<keyword evidence="3" id="KW-0233">DNA recombination</keyword>
<keyword evidence="2 4" id="KW-0238">DNA-binding</keyword>
<dbReference type="PROSITE" id="PS51898">
    <property type="entry name" value="TYR_RECOMBINASE"/>
    <property type="match status" value="1"/>
</dbReference>
<dbReference type="Proteomes" id="UP000464178">
    <property type="component" value="Chromosome"/>
</dbReference>
<dbReference type="InterPro" id="IPR002104">
    <property type="entry name" value="Integrase_catalytic"/>
</dbReference>
<dbReference type="PANTHER" id="PTHR30349">
    <property type="entry name" value="PHAGE INTEGRASE-RELATED"/>
    <property type="match status" value="1"/>
</dbReference>
<dbReference type="SUPFAM" id="SSF56349">
    <property type="entry name" value="DNA breaking-rejoining enzymes"/>
    <property type="match status" value="1"/>
</dbReference>
<accession>A0A6P2CUV6</accession>
<feature type="domain" description="Core-binding (CB)" evidence="7">
    <location>
        <begin position="1"/>
        <end position="84"/>
    </location>
</feature>
<evidence type="ECO:0000256" key="2">
    <source>
        <dbReference type="ARBA" id="ARBA00023125"/>
    </source>
</evidence>
<dbReference type="GO" id="GO:0015074">
    <property type="term" value="P:DNA integration"/>
    <property type="evidence" value="ECO:0007669"/>
    <property type="project" value="UniProtKB-KW"/>
</dbReference>
<feature type="compositionally biased region" description="Low complexity" evidence="5">
    <location>
        <begin position="357"/>
        <end position="367"/>
    </location>
</feature>
<dbReference type="InterPro" id="IPR013762">
    <property type="entry name" value="Integrase-like_cat_sf"/>
</dbReference>
<evidence type="ECO:0000256" key="4">
    <source>
        <dbReference type="PROSITE-ProRule" id="PRU01248"/>
    </source>
</evidence>
<feature type="domain" description="Tyr recombinase" evidence="6">
    <location>
        <begin position="108"/>
        <end position="337"/>
    </location>
</feature>
<dbReference type="Pfam" id="PF00589">
    <property type="entry name" value="Phage_integrase"/>
    <property type="match status" value="1"/>
</dbReference>
<dbReference type="EMBL" id="LR593886">
    <property type="protein sequence ID" value="VTR92938.1"/>
    <property type="molecule type" value="Genomic_DNA"/>
</dbReference>
<evidence type="ECO:0000256" key="3">
    <source>
        <dbReference type="ARBA" id="ARBA00023172"/>
    </source>
</evidence>
<dbReference type="PROSITE" id="PS51900">
    <property type="entry name" value="CB"/>
    <property type="match status" value="1"/>
</dbReference>
<dbReference type="InterPro" id="IPR011010">
    <property type="entry name" value="DNA_brk_join_enz"/>
</dbReference>
<evidence type="ECO:0000256" key="5">
    <source>
        <dbReference type="SAM" id="MobiDB-lite"/>
    </source>
</evidence>
<feature type="compositionally biased region" description="Polar residues" evidence="5">
    <location>
        <begin position="382"/>
        <end position="395"/>
    </location>
</feature>
<organism evidence="8 9">
    <name type="scientific">Gemmata massiliana</name>
    <dbReference type="NCBI Taxonomy" id="1210884"/>
    <lineage>
        <taxon>Bacteria</taxon>
        <taxon>Pseudomonadati</taxon>
        <taxon>Planctomycetota</taxon>
        <taxon>Planctomycetia</taxon>
        <taxon>Gemmatales</taxon>
        <taxon>Gemmataceae</taxon>
        <taxon>Gemmata</taxon>
    </lineage>
</organism>
<dbReference type="AlphaFoldDB" id="A0A6P2CUV6"/>
<dbReference type="GO" id="GO:0003677">
    <property type="term" value="F:DNA binding"/>
    <property type="evidence" value="ECO:0007669"/>
    <property type="project" value="UniProtKB-UniRule"/>
</dbReference>
<dbReference type="CDD" id="cd00397">
    <property type="entry name" value="DNA_BRE_C"/>
    <property type="match status" value="1"/>
</dbReference>